<accession>A0A6I5ZRE5</accession>
<feature type="transmembrane region" description="Helical" evidence="7">
    <location>
        <begin position="20"/>
        <end position="48"/>
    </location>
</feature>
<dbReference type="PANTHER" id="PTHR42810">
    <property type="entry name" value="PURINE PERMEASE C1399.01C-RELATED"/>
    <property type="match status" value="1"/>
</dbReference>
<dbReference type="PANTHER" id="PTHR42810:SF2">
    <property type="entry name" value="PURINE PERMEASE C1399.01C-RELATED"/>
    <property type="match status" value="1"/>
</dbReference>
<feature type="transmembrane region" description="Helical" evidence="7">
    <location>
        <begin position="55"/>
        <end position="74"/>
    </location>
</feature>
<feature type="transmembrane region" description="Helical" evidence="7">
    <location>
        <begin position="379"/>
        <end position="396"/>
    </location>
</feature>
<dbReference type="GO" id="GO:0005886">
    <property type="term" value="C:plasma membrane"/>
    <property type="evidence" value="ECO:0007669"/>
    <property type="project" value="TreeGrafter"/>
</dbReference>
<evidence type="ECO:0000256" key="3">
    <source>
        <dbReference type="ARBA" id="ARBA00022448"/>
    </source>
</evidence>
<dbReference type="RefSeq" id="WP_156273399.1">
    <property type="nucleotide sequence ID" value="NZ_CP046244.1"/>
</dbReference>
<dbReference type="EMBL" id="CP046244">
    <property type="protein sequence ID" value="QGP92572.1"/>
    <property type="molecule type" value="Genomic_DNA"/>
</dbReference>
<evidence type="ECO:0000256" key="4">
    <source>
        <dbReference type="ARBA" id="ARBA00022692"/>
    </source>
</evidence>
<gene>
    <name evidence="8" type="primary">pucK</name>
    <name evidence="8" type="ORF">MGLY_19580</name>
</gene>
<dbReference type="AlphaFoldDB" id="A0A6I5ZRE5"/>
<comment type="subcellular location">
    <subcellularLocation>
        <location evidence="1">Membrane</location>
        <topology evidence="1">Multi-pass membrane protein</topology>
    </subcellularLocation>
</comment>
<dbReference type="GO" id="GO:0042907">
    <property type="term" value="F:xanthine transmembrane transporter activity"/>
    <property type="evidence" value="ECO:0007669"/>
    <property type="project" value="TreeGrafter"/>
</dbReference>
<organism evidence="8 9">
    <name type="scientific">Neomoorella glycerini</name>
    <dbReference type="NCBI Taxonomy" id="55779"/>
    <lineage>
        <taxon>Bacteria</taxon>
        <taxon>Bacillati</taxon>
        <taxon>Bacillota</taxon>
        <taxon>Clostridia</taxon>
        <taxon>Neomoorellales</taxon>
        <taxon>Neomoorellaceae</taxon>
        <taxon>Neomoorella</taxon>
    </lineage>
</organism>
<name>A0A6I5ZRE5_9FIRM</name>
<dbReference type="NCBIfam" id="NF037981">
    <property type="entry name" value="NCS2_1"/>
    <property type="match status" value="1"/>
</dbReference>
<keyword evidence="3" id="KW-0813">Transport</keyword>
<keyword evidence="9" id="KW-1185">Reference proteome</keyword>
<proteinExistence type="inferred from homology"/>
<feature type="transmembrane region" description="Helical" evidence="7">
    <location>
        <begin position="166"/>
        <end position="185"/>
    </location>
</feature>
<evidence type="ECO:0000256" key="6">
    <source>
        <dbReference type="ARBA" id="ARBA00023136"/>
    </source>
</evidence>
<keyword evidence="5 7" id="KW-1133">Transmembrane helix</keyword>
<evidence type="ECO:0000256" key="2">
    <source>
        <dbReference type="ARBA" id="ARBA00008821"/>
    </source>
</evidence>
<keyword evidence="6 7" id="KW-0472">Membrane</keyword>
<feature type="transmembrane region" description="Helical" evidence="7">
    <location>
        <begin position="197"/>
        <end position="216"/>
    </location>
</feature>
<evidence type="ECO:0000256" key="7">
    <source>
        <dbReference type="SAM" id="Phobius"/>
    </source>
</evidence>
<dbReference type="OrthoDB" id="9779092at2"/>
<evidence type="ECO:0000313" key="9">
    <source>
        <dbReference type="Proteomes" id="UP000425916"/>
    </source>
</evidence>
<dbReference type="Proteomes" id="UP000425916">
    <property type="component" value="Chromosome"/>
</dbReference>
<feature type="transmembrane region" description="Helical" evidence="7">
    <location>
        <begin position="408"/>
        <end position="430"/>
    </location>
</feature>
<reference evidence="8 9" key="1">
    <citation type="submission" date="2019-11" db="EMBL/GenBank/DDBJ databases">
        <title>Genome sequence of Moorella glycerini DSM11254.</title>
        <authorList>
            <person name="Poehlein A."/>
            <person name="Boeer T."/>
            <person name="Daniel R."/>
        </authorList>
    </citation>
    <scope>NUCLEOTIDE SEQUENCE [LARGE SCALE GENOMIC DNA]</scope>
    <source>
        <strain evidence="8 9">DSM 11254</strain>
    </source>
</reference>
<feature type="transmembrane region" description="Helical" evidence="7">
    <location>
        <begin position="321"/>
        <end position="340"/>
    </location>
</feature>
<feature type="transmembrane region" description="Helical" evidence="7">
    <location>
        <begin position="94"/>
        <end position="120"/>
    </location>
</feature>
<dbReference type="InterPro" id="IPR006043">
    <property type="entry name" value="NCS2"/>
</dbReference>
<sequence>MSKNKEVDLLVGIDDKLNIIQAFVLGLQHVLAMDLYIVPIILAGLLSLDTAHTALFIDMTFIAAGIATLIQAGLGMRLPVMQGPSYVPIGALAAIGKSLGLSVMIGSLMPGALIIAVLGYPLRLLGRIIKTLIPPIVAGTVIIVVGIALMPIALESIYTAPGNVGINGLVAFISAVLLIFFVILGTRLQGAGRFIRLASVILALAGGTLFASLFGSVDFSPVAKAPWIALPRLLPFGVPVFDFNAVLTLIFIYFVVLVETTGTWFAVGAVTGAEINDTRLNGGAVGEGLGCLVGSFFGGTPVTGYSTNAGIIAITGVGSRWAIMAGGVILIILGMLPKLMNIIACIPGTVINGVFGVVCVVIAMNGFRVVRQVELDERNMLVVGLPILLTLAATLMPKDLLYSLPSLVNYLVSSGIAVGALSAVVLNLIIPPAPKTTAQGKSSSNNFDSL</sequence>
<evidence type="ECO:0000256" key="5">
    <source>
        <dbReference type="ARBA" id="ARBA00022989"/>
    </source>
</evidence>
<feature type="transmembrane region" description="Helical" evidence="7">
    <location>
        <begin position="346"/>
        <end position="367"/>
    </location>
</feature>
<keyword evidence="4 7" id="KW-0812">Transmembrane</keyword>
<dbReference type="Pfam" id="PF00860">
    <property type="entry name" value="Xan_ur_permease"/>
    <property type="match status" value="1"/>
</dbReference>
<evidence type="ECO:0000313" key="8">
    <source>
        <dbReference type="EMBL" id="QGP92572.1"/>
    </source>
</evidence>
<protein>
    <submittedName>
        <fullName evidence="8">Uric acid permease PucK</fullName>
    </submittedName>
</protein>
<feature type="transmembrane region" description="Helical" evidence="7">
    <location>
        <begin position="236"/>
        <end position="258"/>
    </location>
</feature>
<feature type="transmembrane region" description="Helical" evidence="7">
    <location>
        <begin position="132"/>
        <end position="154"/>
    </location>
</feature>
<evidence type="ECO:0000256" key="1">
    <source>
        <dbReference type="ARBA" id="ARBA00004141"/>
    </source>
</evidence>
<comment type="similarity">
    <text evidence="2">Belongs to the nucleobase:cation symporter-2 (NCS2) (TC 2.A.40) family.</text>
</comment>